<feature type="compositionally biased region" description="Polar residues" evidence="8">
    <location>
        <begin position="2505"/>
        <end position="2521"/>
    </location>
</feature>
<sequence>MIQRRNDPIAIVGSACRFAGGIGSPSQLWEVLQSPRDLSRVIPSSRFNPAGFYHADGSHHGRTNVKHAYTLEGDPGAFDAEFFGVKPVEAQAIDPQQRFLMEVAYEALESAGLTMDSLKGSDTGVFVGAMSYDYGAMILRDLSDLPVYTATGTGASILSNRLSYFFDWHGPSITLDTACSSSLVAVHLAIQALRAGDSRTALACGSNMILGPENFIIESKLKMLSPNGRSRMWDDKADGYARGEGIGVLVLKTLHDALEDGDFIECVIRETALNQDGASNYAGITMPHAYAQEALIRATYTKAGLDLTRPGDGPQFFEAHGTGTPVGDPAEAEAIYNAISQHRRRNSGHGPLYVGSIKTVLGHTEGTAGIAAIMKASLALRHGLVPPNLLFDQLSSRVAPFYEAVEVPTVAKPWPQQADCGETRRASVNSFGFGGTNAHAILENYSSVSTLGSGGSTIFGFTPYVFSAFSERSLREILAAYAGFLGDRGSKIDARDLCWTLHKRRSTLPHRIAFPASSVQDLSANIALKLGENSAGVKALSVRKTGKVLGIFTGQGAQYARMGAELVENSGKARDIIDSLEASLNKLPDGPDWSLKDELLAEESSSRVHEAAISQPLCTAIQILLVDLLRLSGIEFDAVVGHSSGEIAAAYAAGYLSAEHCMKVSYYRGLHLRHASGPNGHTIKGAMLAVSSSAEDLEDLCRDPVFSGRVSIAASNSPSSFTLSGDEDAIDELQILLNDENKFNRRLRVDTAYHSDHMLPCYQPYVESLVRSGIQPQRSSSTCTWVSSVNGHCVGSSMDLTVNYWAENLTCPVLFSLALENALKVANESYDLVFEVGAHPALKAPSTQTIELVAQRDIPYTALLSRGLSAVTASSAGLGFAWTHLESGRVDLDRYEQELSGNKDRPRVIKDLPTYCWNHEGKYWHESRSSRKLRSREYPANPLLGDTTPDSAAHHMIWKNVLRVSELEWIAGHRVQGQIVFPAAGYLATALEAARFAANAMSEEIRLIEISNFVVHRAMVFDREDVGIEVLTQLCEITRHEKTKSIHTKITYSAALPSSTDELTVVASGQLDILLGPASSALLPIRSPTLPHMVNVDTDRFYQALAQLGYEFSGRFRSLSELKRRHFQSSCLVQLQPSDDLLIHPAELDAVLQSCMLAYSYPFDEQLRTLHLPRTIQRIRVSPAVLLARHSNRSNTAAFVVDAAVRRIETNSKGLSGDITMYPSTASHGAVQIQSATFVPVEVSGGHDRKVFSKEYWANMTVDGSIISQAIPLAEEHRTMHLLLERIATFYLRKFDRDVAPDDPIRSQSPISHYLDFACHITSTIQAGKHGSAQPEWLHDTLEDIIEASRSFSSVVDFEIMHLVGKQMPRVFRGETTMLEEFRAGGSVGILDRYYAEGFGLSESARWIGLAVAHIVDRYPHMNILEIGAGTGSATKAIFREIGQRSRSYTYTDVSAAFFENASQSFRQQQDRIVFKTLDIEQDPLQQGYHEGAYDLVVAFFVIHATSDIERALRNIRRLLRPGGFLVVGEGQEGPNAVASSGFIFGTLPGWWLGAGKDGRNLSPHISPEEWARLLRATGFSGIDVSVPASWQGLLNVYHFVAQAVDDQVQFFREPLAPSRWRPPPIEKLVIVGGQTNQSSRLVEGLRSALADEFATEVHTVKALSDLDYDRVVDINTTVLSLTELDGPIFKDITPASFEAIKNMFGSGKRLFWVTSRRLDVNPLSNMTVGFGRVAANESPDLRLQQLDVEEPLNIEPRIVVDIFLRFYASEFKDDSLLWSLEPETRVDSRGYQLFSRLRPVTELNDRYNSIDRAITHEKSIRESPIILQHCPRGFVIKDFSTWEASVSETHIDSADMLKLCITHATISAIRTPIGYRFLALGLRPEDGASVLALTPSLASVLTISARSTVPVEVVQGSEHKILATVAAHLVASAVLDPLCRSQTILVHNGVERLALAFTTQAAEKDIKVVFTSDSTQGDYAVASSIWLPEFATQQDIDDVLPSDPVAFVDFGVGETAWAKNEPGIASSLPAHCRIENTKTLFSTTGGQTQSSLSPVLGETLRRALRLMQESIRLGDVTSSTGHPSINLRQVADGPVPADPLTIVDFTRETLVPVRASRLDLRPMFKGSGSTYWVAGMTGLLGISLCDWMINNGAKNVVISSRRPEVSPDWIEACKRKGANVMAITCNMTKESEVIAVHKSICESWPPIVGVINGAMVLRDISIRNMQFEQLVEVLAPKVYGSMFLDRIFHDTDLDFFVLVSSINCIIGSWGQANYAAANTFMCGLAAQRRERGYRAATVNVGAIIGAGYMERESRRALDSIVQKLHMMRLSEEDWHQAISEAIDASRLASDHGPELTTGLSEVPFDVVNTPNWFTNPRYSEFITYPKAHSGDTGDTRAPVSLQAILQGCSTRQDLRTVVRKAFADQLRIILQVTRSDDDLLACRSSDIGVDSLVSVDIRSWFFKNLQVSTPVLMIMGNSSMGSLVEYAVENMPTEMSPGLDAPGDSQQAEAMTSTSASSVPSDMPVCGPSSVTPLIPFSQDPATVQREHTGAEAIDWEAESSPPRNWASVQMTTASPVSNPPETIVLTGVTGLLGRHLLEHLLKHTSAKTVHCLAVRGLTARLQNHELPIDTRIRYYSGDLSDPLLGLSSQEARSIFSSADAVIHNGADTSHIKPYSAMRAPNVGSTLALANLCLPRLIPIHYISSAGVGIYFNQDIFPEVSLASSPESSYPPSNGAFGYGCSKWVCERVLERTHAQFGLPVFIYRPSTIIREGTDASTARARLDWVNSLLYHVRKLGVAPRIENNTGALDLVRVESCCAAILEHLVPVQDHDVTVIGQVVFANLVGDVVIPMQYMGDADLEAGRRYELLPLSQWTERAMEAGLNPSVAMLIEEMDAPGGPKYPRLLKGNQDNSRPL</sequence>
<dbReference type="PROSITE" id="PS52004">
    <property type="entry name" value="KS3_2"/>
    <property type="match status" value="1"/>
</dbReference>
<dbReference type="InterPro" id="IPR042104">
    <property type="entry name" value="PKS_dehydratase_sf"/>
</dbReference>
<evidence type="ECO:0000256" key="8">
    <source>
        <dbReference type="SAM" id="MobiDB-lite"/>
    </source>
</evidence>
<evidence type="ECO:0000256" key="2">
    <source>
        <dbReference type="ARBA" id="ARBA00022553"/>
    </source>
</evidence>
<evidence type="ECO:0000256" key="7">
    <source>
        <dbReference type="PROSITE-ProRule" id="PRU01363"/>
    </source>
</evidence>
<dbReference type="InterPro" id="IPR009081">
    <property type="entry name" value="PP-bd_ACP"/>
</dbReference>
<dbReference type="InterPro" id="IPR014043">
    <property type="entry name" value="Acyl_transferase_dom"/>
</dbReference>
<dbReference type="SUPFAM" id="SSF55048">
    <property type="entry name" value="Probable ACP-binding domain of malonyl-CoA ACP transacylase"/>
    <property type="match status" value="1"/>
</dbReference>
<dbReference type="Gene3D" id="3.10.129.110">
    <property type="entry name" value="Polyketide synthase dehydratase"/>
    <property type="match status" value="1"/>
</dbReference>
<dbReference type="GO" id="GO:0016491">
    <property type="term" value="F:oxidoreductase activity"/>
    <property type="evidence" value="ECO:0007669"/>
    <property type="project" value="UniProtKB-KW"/>
</dbReference>
<dbReference type="Pfam" id="PF00109">
    <property type="entry name" value="ketoacyl-synt"/>
    <property type="match status" value="1"/>
</dbReference>
<feature type="active site" description="Proton acceptor; for dehydratase activity" evidence="7">
    <location>
        <position position="973"/>
    </location>
</feature>
<dbReference type="PROSITE" id="PS00012">
    <property type="entry name" value="PHOSPHOPANTETHEINE"/>
    <property type="match status" value="1"/>
</dbReference>
<dbReference type="InterPro" id="IPR013968">
    <property type="entry name" value="PKS_KR"/>
</dbReference>
<comment type="caution">
    <text evidence="12">The sequence shown here is derived from an EMBL/GenBank/DDBJ whole genome shotgun (WGS) entry which is preliminary data.</text>
</comment>
<keyword evidence="13" id="KW-1185">Reference proteome</keyword>
<evidence type="ECO:0000256" key="4">
    <source>
        <dbReference type="ARBA" id="ARBA00022679"/>
    </source>
</evidence>
<dbReference type="Gene3D" id="3.40.366.10">
    <property type="entry name" value="Malonyl-Coenzyme A Acyl Carrier Protein, domain 2"/>
    <property type="match status" value="1"/>
</dbReference>
<dbReference type="InterPro" id="IPR014030">
    <property type="entry name" value="Ketoacyl_synth_N"/>
</dbReference>
<dbReference type="SMART" id="SM00827">
    <property type="entry name" value="PKS_AT"/>
    <property type="match status" value="1"/>
</dbReference>
<dbReference type="InterPro" id="IPR016039">
    <property type="entry name" value="Thiolase-like"/>
</dbReference>
<dbReference type="PROSITE" id="PS52019">
    <property type="entry name" value="PKS_MFAS_DH"/>
    <property type="match status" value="1"/>
</dbReference>
<dbReference type="Gene3D" id="3.40.47.10">
    <property type="match status" value="1"/>
</dbReference>
<evidence type="ECO:0000256" key="6">
    <source>
        <dbReference type="ARBA" id="ARBA00023268"/>
    </source>
</evidence>
<dbReference type="PROSITE" id="PS00606">
    <property type="entry name" value="KS3_1"/>
    <property type="match status" value="1"/>
</dbReference>
<dbReference type="Proteomes" id="UP000283895">
    <property type="component" value="Unassembled WGS sequence"/>
</dbReference>
<dbReference type="CDD" id="cd00833">
    <property type="entry name" value="PKS"/>
    <property type="match status" value="1"/>
</dbReference>
<dbReference type="STRING" id="356882.A0A423VBR4"/>
<dbReference type="InterPro" id="IPR036291">
    <property type="entry name" value="NAD(P)-bd_dom_sf"/>
</dbReference>
<dbReference type="Pfam" id="PF02801">
    <property type="entry name" value="Ketoacyl-synt_C"/>
    <property type="match status" value="1"/>
</dbReference>
<dbReference type="InterPro" id="IPR013217">
    <property type="entry name" value="Methyltransf_12"/>
</dbReference>
<feature type="domain" description="PKS/mFAS DH" evidence="11">
    <location>
        <begin position="941"/>
        <end position="1247"/>
    </location>
</feature>
<dbReference type="EMBL" id="LKEA01000081">
    <property type="protein sequence ID" value="ROV88308.1"/>
    <property type="molecule type" value="Genomic_DNA"/>
</dbReference>
<dbReference type="InterPro" id="IPR020841">
    <property type="entry name" value="PKS_Beta-ketoAc_synthase_dom"/>
</dbReference>
<dbReference type="Pfam" id="PF07993">
    <property type="entry name" value="NAD_binding_4"/>
    <property type="match status" value="1"/>
</dbReference>
<dbReference type="Pfam" id="PF16197">
    <property type="entry name" value="KAsynt_C_assoc"/>
    <property type="match status" value="1"/>
</dbReference>
<dbReference type="SUPFAM" id="SSF47336">
    <property type="entry name" value="ACP-like"/>
    <property type="match status" value="1"/>
</dbReference>
<dbReference type="Pfam" id="PF21089">
    <property type="entry name" value="PKS_DH_N"/>
    <property type="match status" value="1"/>
</dbReference>
<proteinExistence type="predicted"/>
<dbReference type="SMART" id="SM00825">
    <property type="entry name" value="PKS_KS"/>
    <property type="match status" value="1"/>
</dbReference>
<dbReference type="GO" id="GO:0008168">
    <property type="term" value="F:methyltransferase activity"/>
    <property type="evidence" value="ECO:0007669"/>
    <property type="project" value="UniProtKB-KW"/>
</dbReference>
<dbReference type="InterPro" id="IPR050091">
    <property type="entry name" value="PKS_NRPS_Biosynth_Enz"/>
</dbReference>
<dbReference type="InterPro" id="IPR049551">
    <property type="entry name" value="PKS_DH_C"/>
</dbReference>
<keyword evidence="5" id="KW-0560">Oxidoreductase</keyword>
<name>A0A423VBR4_9PEZI</name>
<keyword evidence="6" id="KW-0511">Multifunctional enzyme</keyword>
<evidence type="ECO:0000256" key="3">
    <source>
        <dbReference type="ARBA" id="ARBA00022603"/>
    </source>
</evidence>
<dbReference type="InterPro" id="IPR049552">
    <property type="entry name" value="PKS_DH_N"/>
</dbReference>
<gene>
    <name evidence="12" type="ORF">VMCG_10475</name>
</gene>
<feature type="domain" description="Carrier" evidence="9">
    <location>
        <begin position="2413"/>
        <end position="2492"/>
    </location>
</feature>
<dbReference type="SMART" id="SM00822">
    <property type="entry name" value="PKS_KR"/>
    <property type="match status" value="1"/>
</dbReference>
<dbReference type="GO" id="GO:0004315">
    <property type="term" value="F:3-oxoacyl-[acyl-carrier-protein] synthase activity"/>
    <property type="evidence" value="ECO:0007669"/>
    <property type="project" value="InterPro"/>
</dbReference>
<dbReference type="InterPro" id="IPR057326">
    <property type="entry name" value="KR_dom"/>
</dbReference>
<dbReference type="Pfam" id="PF08659">
    <property type="entry name" value="KR"/>
    <property type="match status" value="1"/>
</dbReference>
<dbReference type="SUPFAM" id="SSF53335">
    <property type="entry name" value="S-adenosyl-L-methionine-dependent methyltransferases"/>
    <property type="match status" value="1"/>
</dbReference>
<feature type="region of interest" description="C-terminal hotdog fold" evidence="7">
    <location>
        <begin position="1093"/>
        <end position="1247"/>
    </location>
</feature>
<feature type="region of interest" description="Disordered" evidence="8">
    <location>
        <begin position="2497"/>
        <end position="2524"/>
    </location>
</feature>
<keyword evidence="2" id="KW-0597">Phosphoprotein</keyword>
<keyword evidence="4" id="KW-0808">Transferase</keyword>
<evidence type="ECO:0000259" key="11">
    <source>
        <dbReference type="PROSITE" id="PS52019"/>
    </source>
</evidence>
<dbReference type="GO" id="GO:0006633">
    <property type="term" value="P:fatty acid biosynthetic process"/>
    <property type="evidence" value="ECO:0007669"/>
    <property type="project" value="InterPro"/>
</dbReference>
<dbReference type="PANTHER" id="PTHR43775">
    <property type="entry name" value="FATTY ACID SYNTHASE"/>
    <property type="match status" value="1"/>
</dbReference>
<dbReference type="SUPFAM" id="SSF52151">
    <property type="entry name" value="FabD/lysophospholipase-like"/>
    <property type="match status" value="1"/>
</dbReference>
<dbReference type="InterPro" id="IPR016036">
    <property type="entry name" value="Malonyl_transacylase_ACP-bd"/>
</dbReference>
<evidence type="ECO:0000259" key="9">
    <source>
        <dbReference type="PROSITE" id="PS50075"/>
    </source>
</evidence>
<keyword evidence="1" id="KW-0596">Phosphopantetheine</keyword>
<feature type="region of interest" description="N-terminal hotdog fold" evidence="7">
    <location>
        <begin position="941"/>
        <end position="1078"/>
    </location>
</feature>
<organism evidence="12 13">
    <name type="scientific">Cytospora schulzeri</name>
    <dbReference type="NCBI Taxonomy" id="448051"/>
    <lineage>
        <taxon>Eukaryota</taxon>
        <taxon>Fungi</taxon>
        <taxon>Dikarya</taxon>
        <taxon>Ascomycota</taxon>
        <taxon>Pezizomycotina</taxon>
        <taxon>Sordariomycetes</taxon>
        <taxon>Sordariomycetidae</taxon>
        <taxon>Diaporthales</taxon>
        <taxon>Cytosporaceae</taxon>
        <taxon>Cytospora</taxon>
    </lineage>
</organism>
<dbReference type="Pfam" id="PF00698">
    <property type="entry name" value="Acyl_transf_1"/>
    <property type="match status" value="1"/>
</dbReference>
<keyword evidence="3" id="KW-0489">Methyltransferase</keyword>
<dbReference type="SMART" id="SM00826">
    <property type="entry name" value="PKS_DH"/>
    <property type="match status" value="1"/>
</dbReference>
<dbReference type="GO" id="GO:0004312">
    <property type="term" value="F:fatty acid synthase activity"/>
    <property type="evidence" value="ECO:0007669"/>
    <property type="project" value="TreeGrafter"/>
</dbReference>
<evidence type="ECO:0000313" key="13">
    <source>
        <dbReference type="Proteomes" id="UP000283895"/>
    </source>
</evidence>
<dbReference type="PANTHER" id="PTHR43775:SF20">
    <property type="entry name" value="HYBRID PKS-NRPS SYNTHETASE APDA"/>
    <property type="match status" value="1"/>
</dbReference>
<dbReference type="Gene3D" id="3.40.50.720">
    <property type="entry name" value="NAD(P)-binding Rossmann-like Domain"/>
    <property type="match status" value="2"/>
</dbReference>
<reference evidence="12 13" key="1">
    <citation type="submission" date="2015-09" db="EMBL/GenBank/DDBJ databases">
        <title>Host preference determinants of Valsa canker pathogens revealed by comparative genomics.</title>
        <authorList>
            <person name="Yin Z."/>
            <person name="Huang L."/>
        </authorList>
    </citation>
    <scope>NUCLEOTIDE SEQUENCE [LARGE SCALE GENOMIC DNA]</scope>
    <source>
        <strain evidence="12 13">03-1</strain>
    </source>
</reference>
<dbReference type="InterPro" id="IPR001227">
    <property type="entry name" value="Ac_transferase_dom_sf"/>
</dbReference>
<dbReference type="CDD" id="cd02440">
    <property type="entry name" value="AdoMet_MTases"/>
    <property type="match status" value="1"/>
</dbReference>
<protein>
    <submittedName>
        <fullName evidence="12">Uncharacterized protein</fullName>
    </submittedName>
</protein>
<dbReference type="InterPro" id="IPR036736">
    <property type="entry name" value="ACP-like_sf"/>
</dbReference>
<feature type="active site" description="Proton donor; for dehydratase activity" evidence="7">
    <location>
        <position position="1149"/>
    </location>
</feature>
<accession>A0A423VBR4</accession>
<dbReference type="Pfam" id="PF14765">
    <property type="entry name" value="PS-DH"/>
    <property type="match status" value="1"/>
</dbReference>
<dbReference type="InterPro" id="IPR016035">
    <property type="entry name" value="Acyl_Trfase/lysoPLipase"/>
</dbReference>
<dbReference type="InterPro" id="IPR018201">
    <property type="entry name" value="Ketoacyl_synth_AS"/>
</dbReference>
<dbReference type="InterPro" id="IPR013120">
    <property type="entry name" value="FAR_NAD-bd"/>
</dbReference>
<dbReference type="SUPFAM" id="SSF53901">
    <property type="entry name" value="Thiolase-like"/>
    <property type="match status" value="1"/>
</dbReference>
<dbReference type="GO" id="GO:0044550">
    <property type="term" value="P:secondary metabolite biosynthetic process"/>
    <property type="evidence" value="ECO:0007669"/>
    <property type="project" value="TreeGrafter"/>
</dbReference>
<dbReference type="InterPro" id="IPR032821">
    <property type="entry name" value="PKS_assoc"/>
</dbReference>
<dbReference type="InterPro" id="IPR049900">
    <property type="entry name" value="PKS_mFAS_DH"/>
</dbReference>
<dbReference type="InterPro" id="IPR014031">
    <property type="entry name" value="Ketoacyl_synth_C"/>
</dbReference>
<dbReference type="InterPro" id="IPR029063">
    <property type="entry name" value="SAM-dependent_MTases_sf"/>
</dbReference>
<feature type="domain" description="Ketosynthase family 3 (KS3)" evidence="10">
    <location>
        <begin position="6"/>
        <end position="444"/>
    </location>
</feature>
<evidence type="ECO:0000256" key="1">
    <source>
        <dbReference type="ARBA" id="ARBA00022450"/>
    </source>
</evidence>
<dbReference type="InterPro" id="IPR006162">
    <property type="entry name" value="Ppantetheine_attach_site"/>
</dbReference>
<dbReference type="Pfam" id="PF08242">
    <property type="entry name" value="Methyltransf_12"/>
    <property type="match status" value="1"/>
</dbReference>
<evidence type="ECO:0000256" key="5">
    <source>
        <dbReference type="ARBA" id="ARBA00023002"/>
    </source>
</evidence>
<dbReference type="SUPFAM" id="SSF51735">
    <property type="entry name" value="NAD(P)-binding Rossmann-fold domains"/>
    <property type="match status" value="2"/>
</dbReference>
<dbReference type="OrthoDB" id="329835at2759"/>
<evidence type="ECO:0000259" key="10">
    <source>
        <dbReference type="PROSITE" id="PS52004"/>
    </source>
</evidence>
<dbReference type="GO" id="GO:0032259">
    <property type="term" value="P:methylation"/>
    <property type="evidence" value="ECO:0007669"/>
    <property type="project" value="UniProtKB-KW"/>
</dbReference>
<dbReference type="Gene3D" id="3.30.70.3290">
    <property type="match status" value="1"/>
</dbReference>
<dbReference type="PROSITE" id="PS50075">
    <property type="entry name" value="CARRIER"/>
    <property type="match status" value="1"/>
</dbReference>
<dbReference type="InterPro" id="IPR020807">
    <property type="entry name" value="PKS_DH"/>
</dbReference>
<dbReference type="Gene3D" id="3.40.50.150">
    <property type="entry name" value="Vaccinia Virus protein VP39"/>
    <property type="match status" value="1"/>
</dbReference>
<evidence type="ECO:0000313" key="12">
    <source>
        <dbReference type="EMBL" id="ROV88308.1"/>
    </source>
</evidence>